<evidence type="ECO:0000256" key="4">
    <source>
        <dbReference type="ARBA" id="ARBA00013170"/>
    </source>
</evidence>
<keyword evidence="16" id="KW-1185">Reference proteome</keyword>
<evidence type="ECO:0000256" key="12">
    <source>
        <dbReference type="ARBA" id="ARBA00023264"/>
    </source>
</evidence>
<dbReference type="GO" id="GO:0008444">
    <property type="term" value="F:CDP-diacylglycerol-glycerol-3-phosphate 3-phosphatidyltransferase activity"/>
    <property type="evidence" value="ECO:0007669"/>
    <property type="project" value="UniProtKB-EC"/>
</dbReference>
<dbReference type="GO" id="GO:0046474">
    <property type="term" value="P:glycerophospholipid biosynthetic process"/>
    <property type="evidence" value="ECO:0007669"/>
    <property type="project" value="TreeGrafter"/>
</dbReference>
<protein>
    <recommendedName>
        <fullName evidence="5">CDP-diacylglycerol--glycerol-3-phosphate 3-phosphatidyltransferase</fullName>
        <ecNumber evidence="4">2.7.8.5</ecNumber>
    </recommendedName>
</protein>
<keyword evidence="15" id="KW-0808">Transferase</keyword>
<proteinExistence type="inferred from homology"/>
<dbReference type="KEGG" id="cprv:CYPRO_0241"/>
<dbReference type="InterPro" id="IPR000462">
    <property type="entry name" value="CDP-OH_P_trans"/>
</dbReference>
<sequence length="195" mass="22186">METIKAITDTRIKPTRQIWTVGNFLSVSRILALPILIWLHYNNDFQPNFEMKLVVAYIILSDFLDGFASRALNQVSEMGKWLDPLADKACAGILFAYVWWIGMVPSWLFGFIILRDVLILAGSLLIKQKRGKVAMSMMAGKIAVNILALYWLALVFTNAETLILVLKYASVLMLAYSSYIYLKRGYEIMQGAQYD</sequence>
<comment type="catalytic activity">
    <reaction evidence="13">
        <text>a CDP-1,2-diacyl-sn-glycerol + sn-glycerol 3-phosphate = a 1,2-diacyl-sn-glycero-3-phospho-(1'-sn-glycero-3'-phosphate) + CMP + H(+)</text>
        <dbReference type="Rhea" id="RHEA:12593"/>
        <dbReference type="ChEBI" id="CHEBI:15378"/>
        <dbReference type="ChEBI" id="CHEBI:57597"/>
        <dbReference type="ChEBI" id="CHEBI:58332"/>
        <dbReference type="ChEBI" id="CHEBI:60110"/>
        <dbReference type="ChEBI" id="CHEBI:60377"/>
        <dbReference type="EC" id="2.7.8.5"/>
    </reaction>
</comment>
<evidence type="ECO:0000256" key="13">
    <source>
        <dbReference type="ARBA" id="ARBA00048586"/>
    </source>
</evidence>
<keyword evidence="10 14" id="KW-0472">Membrane</keyword>
<dbReference type="PIRSF" id="PIRSF000847">
    <property type="entry name" value="Phos_ph_gly_syn"/>
    <property type="match status" value="1"/>
</dbReference>
<dbReference type="InterPro" id="IPR050324">
    <property type="entry name" value="CDP-alcohol_PTase-I"/>
</dbReference>
<evidence type="ECO:0000313" key="15">
    <source>
        <dbReference type="EMBL" id="AXI99528.1"/>
    </source>
</evidence>
<evidence type="ECO:0000256" key="8">
    <source>
        <dbReference type="ARBA" id="ARBA00022989"/>
    </source>
</evidence>
<dbReference type="EC" id="2.7.8.5" evidence="4"/>
<dbReference type="Pfam" id="PF01066">
    <property type="entry name" value="CDP-OH_P_transf"/>
    <property type="match status" value="1"/>
</dbReference>
<evidence type="ECO:0000256" key="10">
    <source>
        <dbReference type="ARBA" id="ARBA00023136"/>
    </source>
</evidence>
<dbReference type="PANTHER" id="PTHR14269">
    <property type="entry name" value="CDP-DIACYLGLYCEROL--GLYCEROL-3-PHOSPHATE 3-PHOSPHATIDYLTRANSFERASE-RELATED"/>
    <property type="match status" value="1"/>
</dbReference>
<keyword evidence="11" id="KW-0594">Phospholipid biosynthesis</keyword>
<accession>A0A345UGC7</accession>
<organism evidence="15 16">
    <name type="scientific">Cyclonatronum proteinivorum</name>
    <dbReference type="NCBI Taxonomy" id="1457365"/>
    <lineage>
        <taxon>Bacteria</taxon>
        <taxon>Pseudomonadati</taxon>
        <taxon>Balneolota</taxon>
        <taxon>Balneolia</taxon>
        <taxon>Balneolales</taxon>
        <taxon>Cyclonatronaceae</taxon>
        <taxon>Cyclonatronum</taxon>
    </lineage>
</organism>
<evidence type="ECO:0000256" key="5">
    <source>
        <dbReference type="ARBA" id="ARBA00014944"/>
    </source>
</evidence>
<feature type="transmembrane region" description="Helical" evidence="14">
    <location>
        <begin position="21"/>
        <end position="41"/>
    </location>
</feature>
<dbReference type="Gene3D" id="1.20.120.1760">
    <property type="match status" value="1"/>
</dbReference>
<dbReference type="InterPro" id="IPR004570">
    <property type="entry name" value="Phosphatidylglycerol_P_synth"/>
</dbReference>
<comment type="pathway">
    <text evidence="2">Phospholipid metabolism; phosphatidylglycerol biosynthesis; phosphatidylglycerol from CDP-diacylglycerol: step 1/2.</text>
</comment>
<keyword evidence="9" id="KW-0443">Lipid metabolism</keyword>
<name>A0A345UGC7_9BACT</name>
<keyword evidence="8 14" id="KW-1133">Transmembrane helix</keyword>
<evidence type="ECO:0000256" key="6">
    <source>
        <dbReference type="ARBA" id="ARBA00022516"/>
    </source>
</evidence>
<reference evidence="15 16" key="1">
    <citation type="submission" date="2018-03" db="EMBL/GenBank/DDBJ databases">
        <title>Phenotypic and genomic properties of Cyclonatronum proteinivorum gen. nov., sp. nov., a haloalkaliphilic bacteroidete from soda lakes possessing Na+-translocating rhodopsin.</title>
        <authorList>
            <person name="Toshchakov S.V."/>
            <person name="Korzhenkov A."/>
            <person name="Samarov N.I."/>
            <person name="Kublanov I.V."/>
            <person name="Muntyan M.S."/>
            <person name="Sorokin D.Y."/>
        </authorList>
    </citation>
    <scope>NUCLEOTIDE SEQUENCE [LARGE SCALE GENOMIC DNA]</scope>
    <source>
        <strain evidence="15 16">Omega</strain>
    </source>
</reference>
<evidence type="ECO:0000256" key="3">
    <source>
        <dbReference type="ARBA" id="ARBA00010441"/>
    </source>
</evidence>
<dbReference type="GO" id="GO:0016020">
    <property type="term" value="C:membrane"/>
    <property type="evidence" value="ECO:0007669"/>
    <property type="project" value="UniProtKB-SubCell"/>
</dbReference>
<dbReference type="InterPro" id="IPR043130">
    <property type="entry name" value="CDP-OH_PTrfase_TM_dom"/>
</dbReference>
<evidence type="ECO:0000256" key="14">
    <source>
        <dbReference type="SAM" id="Phobius"/>
    </source>
</evidence>
<dbReference type="RefSeq" id="WP_164682434.1">
    <property type="nucleotide sequence ID" value="NZ_CP027806.1"/>
</dbReference>
<dbReference type="PANTHER" id="PTHR14269:SF11">
    <property type="entry name" value="CDP-DIACYLGLYCEROL--GLYCEROL-3-PHOSPHATE 3-PHOSPHATIDYLTRANSFERASE"/>
    <property type="match status" value="1"/>
</dbReference>
<keyword evidence="12" id="KW-1208">Phospholipid metabolism</keyword>
<evidence type="ECO:0000256" key="11">
    <source>
        <dbReference type="ARBA" id="ARBA00023209"/>
    </source>
</evidence>
<evidence type="ECO:0000313" key="16">
    <source>
        <dbReference type="Proteomes" id="UP000254808"/>
    </source>
</evidence>
<gene>
    <name evidence="15" type="ORF">CYPRO_0241</name>
</gene>
<keyword evidence="7 14" id="KW-0812">Transmembrane</keyword>
<evidence type="ECO:0000256" key="9">
    <source>
        <dbReference type="ARBA" id="ARBA00023098"/>
    </source>
</evidence>
<dbReference type="Proteomes" id="UP000254808">
    <property type="component" value="Chromosome"/>
</dbReference>
<dbReference type="AlphaFoldDB" id="A0A345UGC7"/>
<evidence type="ECO:0000256" key="7">
    <source>
        <dbReference type="ARBA" id="ARBA00022692"/>
    </source>
</evidence>
<comment type="similarity">
    <text evidence="3">Belongs to the CDP-alcohol phosphatidyltransferase class-I family.</text>
</comment>
<keyword evidence="6" id="KW-0444">Lipid biosynthesis</keyword>
<dbReference type="EMBL" id="CP027806">
    <property type="protein sequence ID" value="AXI99528.1"/>
    <property type="molecule type" value="Genomic_DNA"/>
</dbReference>
<evidence type="ECO:0000256" key="1">
    <source>
        <dbReference type="ARBA" id="ARBA00004141"/>
    </source>
</evidence>
<evidence type="ECO:0000256" key="2">
    <source>
        <dbReference type="ARBA" id="ARBA00005042"/>
    </source>
</evidence>
<feature type="transmembrane region" description="Helical" evidence="14">
    <location>
        <begin position="162"/>
        <end position="182"/>
    </location>
</feature>
<comment type="subcellular location">
    <subcellularLocation>
        <location evidence="1">Membrane</location>
        <topology evidence="1">Multi-pass membrane protein</topology>
    </subcellularLocation>
</comment>
<feature type="transmembrane region" description="Helical" evidence="14">
    <location>
        <begin position="138"/>
        <end position="156"/>
    </location>
</feature>